<dbReference type="Pfam" id="PF00903">
    <property type="entry name" value="Glyoxalase"/>
    <property type="match status" value="1"/>
</dbReference>
<dbReference type="InterPro" id="IPR029068">
    <property type="entry name" value="Glyas_Bleomycin-R_OHBP_Dase"/>
</dbReference>
<keyword evidence="2" id="KW-0560">Oxidoreductase</keyword>
<gene>
    <name evidence="2" type="ordered locus">KNP414_03183</name>
</gene>
<dbReference type="SUPFAM" id="SSF54593">
    <property type="entry name" value="Glyoxalase/Bleomycin resistance protein/Dihydroxybiphenyl dioxygenase"/>
    <property type="match status" value="1"/>
</dbReference>
<dbReference type="RefSeq" id="WP_013916900.1">
    <property type="nucleotide sequence ID" value="NC_015690.1"/>
</dbReference>
<dbReference type="InterPro" id="IPR004360">
    <property type="entry name" value="Glyas_Fos-R_dOase_dom"/>
</dbReference>
<feature type="domain" description="VOC" evidence="1">
    <location>
        <begin position="12"/>
        <end position="127"/>
    </location>
</feature>
<accession>F8FD81</accession>
<dbReference type="HOGENOM" id="CLU_046006_14_2_9"/>
<dbReference type="PROSITE" id="PS51819">
    <property type="entry name" value="VOC"/>
    <property type="match status" value="1"/>
</dbReference>
<name>F8FD81_PAEMK</name>
<keyword evidence="2" id="KW-0223">Dioxygenase</keyword>
<dbReference type="GO" id="GO:0051213">
    <property type="term" value="F:dioxygenase activity"/>
    <property type="evidence" value="ECO:0007669"/>
    <property type="project" value="UniProtKB-KW"/>
</dbReference>
<dbReference type="AlphaFoldDB" id="F8FD81"/>
<dbReference type="KEGG" id="pms:KNP414_03183"/>
<dbReference type="Gene3D" id="3.10.180.10">
    <property type="entry name" value="2,3-Dihydroxybiphenyl 1,2-Dioxygenase, domain 1"/>
    <property type="match status" value="1"/>
</dbReference>
<protein>
    <submittedName>
        <fullName evidence="2">Glyoxalase/bleomycin resistance protein/dioxygenase</fullName>
    </submittedName>
</protein>
<evidence type="ECO:0000313" key="3">
    <source>
        <dbReference type="Proteomes" id="UP000006620"/>
    </source>
</evidence>
<evidence type="ECO:0000313" key="2">
    <source>
        <dbReference type="EMBL" id="AEI41741.1"/>
    </source>
</evidence>
<dbReference type="EMBL" id="CP002869">
    <property type="protein sequence ID" value="AEI41741.1"/>
    <property type="molecule type" value="Genomic_DNA"/>
</dbReference>
<evidence type="ECO:0000259" key="1">
    <source>
        <dbReference type="PROSITE" id="PS51819"/>
    </source>
</evidence>
<dbReference type="PATRIC" id="fig|1036673.3.peg.2923"/>
<reference evidence="2 3" key="2">
    <citation type="journal article" date="2013" name="Genome Announc.">
        <title>Genome Sequence of Growth-Improving Paenibacillus mucilaginosus Strain KNP414.</title>
        <authorList>
            <person name="Lu J.J."/>
            <person name="Wang J.F."/>
            <person name="Hu X.F."/>
        </authorList>
    </citation>
    <scope>NUCLEOTIDE SEQUENCE [LARGE SCALE GENOMIC DNA]</scope>
    <source>
        <strain evidence="2 3">KNP414</strain>
    </source>
</reference>
<reference evidence="3" key="1">
    <citation type="submission" date="2011-06" db="EMBL/GenBank/DDBJ databases">
        <title>Complete genome sequence of Paenibacillus mucilaginosus KNP414.</title>
        <authorList>
            <person name="Wang J."/>
            <person name="Hu S."/>
            <person name="Hu X."/>
            <person name="Zhang B."/>
            <person name="Dong D."/>
            <person name="Zhang S."/>
            <person name="Zhao K."/>
            <person name="Wu D."/>
        </authorList>
    </citation>
    <scope>NUCLEOTIDE SEQUENCE [LARGE SCALE GENOMIC DNA]</scope>
    <source>
        <strain evidence="3">KNP414</strain>
    </source>
</reference>
<proteinExistence type="predicted"/>
<sequence>MSTISASRLERRIGSVFIPVRNIEQARDWYCRLLGITEPCEIQFGHLCILPTAGPDLILDTMPMWGGREPEGAPPIRTPSVMLQTEDLQASYAFMQEHGVSLVTGIEHGHWFVIEDPDGNRLMICGR</sequence>
<dbReference type="Proteomes" id="UP000006620">
    <property type="component" value="Chromosome"/>
</dbReference>
<dbReference type="InterPro" id="IPR037523">
    <property type="entry name" value="VOC_core"/>
</dbReference>
<organism evidence="2 3">
    <name type="scientific">Paenibacillus mucilaginosus (strain KNP414)</name>
    <dbReference type="NCBI Taxonomy" id="1036673"/>
    <lineage>
        <taxon>Bacteria</taxon>
        <taxon>Bacillati</taxon>
        <taxon>Bacillota</taxon>
        <taxon>Bacilli</taxon>
        <taxon>Bacillales</taxon>
        <taxon>Paenibacillaceae</taxon>
        <taxon>Paenibacillus</taxon>
    </lineage>
</organism>